<dbReference type="AlphaFoldDB" id="A0A8T1VHK5"/>
<name>A0A8T1VHK5_9STRA</name>
<dbReference type="Proteomes" id="UP000694044">
    <property type="component" value="Unassembled WGS sequence"/>
</dbReference>
<proteinExistence type="predicted"/>
<protein>
    <submittedName>
        <fullName evidence="1">Uncharacterized protein</fullName>
    </submittedName>
</protein>
<keyword evidence="2" id="KW-1185">Reference proteome</keyword>
<comment type="caution">
    <text evidence="1">The sequence shown here is derived from an EMBL/GenBank/DDBJ whole genome shotgun (WGS) entry which is preliminary data.</text>
</comment>
<organism evidence="1 2">
    <name type="scientific">Phytophthora pseudosyringae</name>
    <dbReference type="NCBI Taxonomy" id="221518"/>
    <lineage>
        <taxon>Eukaryota</taxon>
        <taxon>Sar</taxon>
        <taxon>Stramenopiles</taxon>
        <taxon>Oomycota</taxon>
        <taxon>Peronosporomycetes</taxon>
        <taxon>Peronosporales</taxon>
        <taxon>Peronosporaceae</taxon>
        <taxon>Phytophthora</taxon>
    </lineage>
</organism>
<sequence length="119" mass="13147">MNLKTQRRAGARPHTETRKALALPVAPFNRATSPLARSLFQAIAPSTGADSIHRPTVGRINQWRVLQVVPPAQKPSLLARASSRSQLAMVAMDTDEDGVWGSSSYMDVTRQRERSKRVL</sequence>
<evidence type="ECO:0000313" key="2">
    <source>
        <dbReference type="Proteomes" id="UP000694044"/>
    </source>
</evidence>
<gene>
    <name evidence="1" type="ORF">PHYPSEUDO_008321</name>
</gene>
<dbReference type="EMBL" id="JAGDFM010000337">
    <property type="protein sequence ID" value="KAG7379638.1"/>
    <property type="molecule type" value="Genomic_DNA"/>
</dbReference>
<accession>A0A8T1VHK5</accession>
<reference evidence="1" key="1">
    <citation type="submission" date="2021-02" db="EMBL/GenBank/DDBJ databases">
        <authorList>
            <person name="Palmer J.M."/>
        </authorList>
    </citation>
    <scope>NUCLEOTIDE SEQUENCE</scope>
    <source>
        <strain evidence="1">SCRP734</strain>
    </source>
</reference>
<evidence type="ECO:0000313" key="1">
    <source>
        <dbReference type="EMBL" id="KAG7379638.1"/>
    </source>
</evidence>